<dbReference type="InterPro" id="IPR036291">
    <property type="entry name" value="NAD(P)-bd_dom_sf"/>
</dbReference>
<evidence type="ECO:0000313" key="2">
    <source>
        <dbReference type="EMBL" id="TMM57524.1"/>
    </source>
</evidence>
<dbReference type="PANTHER" id="PTHR40459">
    <property type="entry name" value="CONSERVED HYPOTHETICAL ALANINE AND LEUCINE RICH PROTEIN"/>
    <property type="match status" value="1"/>
</dbReference>
<evidence type="ECO:0000313" key="3">
    <source>
        <dbReference type="Proteomes" id="UP000310314"/>
    </source>
</evidence>
<organism evidence="2 3">
    <name type="scientific">Maribacter algarum</name>
    <name type="common">ex Zhang et al. 2020</name>
    <dbReference type="NCBI Taxonomy" id="2578118"/>
    <lineage>
        <taxon>Bacteria</taxon>
        <taxon>Pseudomonadati</taxon>
        <taxon>Bacteroidota</taxon>
        <taxon>Flavobacteriia</taxon>
        <taxon>Flavobacteriales</taxon>
        <taxon>Flavobacteriaceae</taxon>
        <taxon>Maribacter</taxon>
    </lineage>
</organism>
<dbReference type="InterPro" id="IPR037108">
    <property type="entry name" value="TM1727-like_C_sf"/>
</dbReference>
<reference evidence="2 3" key="1">
    <citation type="submission" date="2019-05" db="EMBL/GenBank/DDBJ databases">
        <authorList>
            <person name="Zhang J.-Y."/>
            <person name="Feg X."/>
            <person name="Du Z.-J."/>
        </authorList>
    </citation>
    <scope>NUCLEOTIDE SEQUENCE [LARGE SCALE GENOMIC DNA]</scope>
    <source>
        <strain evidence="2 3">RZ26</strain>
    </source>
</reference>
<accession>A0A5S3PS67</accession>
<gene>
    <name evidence="2" type="ORF">FEE95_13665</name>
</gene>
<dbReference type="Pfam" id="PF10728">
    <property type="entry name" value="DUF2520"/>
    <property type="match status" value="1"/>
</dbReference>
<dbReference type="AlphaFoldDB" id="A0A5S3PS67"/>
<proteinExistence type="predicted"/>
<comment type="caution">
    <text evidence="2">The sequence shown here is derived from an EMBL/GenBank/DDBJ whole genome shotgun (WGS) entry which is preliminary data.</text>
</comment>
<dbReference type="Proteomes" id="UP000310314">
    <property type="component" value="Unassembled WGS sequence"/>
</dbReference>
<dbReference type="RefSeq" id="WP_138658543.1">
    <property type="nucleotide sequence ID" value="NZ_VATY01000002.1"/>
</dbReference>
<dbReference type="InterPro" id="IPR018931">
    <property type="entry name" value="DUF2520"/>
</dbReference>
<dbReference type="OrthoDB" id="9810755at2"/>
<dbReference type="Gene3D" id="1.10.1040.20">
    <property type="entry name" value="ProC-like, C-terminal domain"/>
    <property type="match status" value="1"/>
</dbReference>
<dbReference type="SUPFAM" id="SSF48179">
    <property type="entry name" value="6-phosphogluconate dehydrogenase C-terminal domain-like"/>
    <property type="match status" value="1"/>
</dbReference>
<feature type="domain" description="DUF2520" evidence="1">
    <location>
        <begin position="123"/>
        <end position="247"/>
    </location>
</feature>
<dbReference type="EMBL" id="VATY01000002">
    <property type="protein sequence ID" value="TMM57524.1"/>
    <property type="molecule type" value="Genomic_DNA"/>
</dbReference>
<dbReference type="SUPFAM" id="SSF51735">
    <property type="entry name" value="NAD(P)-binding Rossmann-fold domains"/>
    <property type="match status" value="1"/>
</dbReference>
<name>A0A5S3PS67_9FLAO</name>
<dbReference type="InterPro" id="IPR008927">
    <property type="entry name" value="6-PGluconate_DH-like_C_sf"/>
</dbReference>
<protein>
    <submittedName>
        <fullName evidence="2">DUF2520 domain-containing protein</fullName>
    </submittedName>
</protein>
<dbReference type="PANTHER" id="PTHR40459:SF1">
    <property type="entry name" value="CONSERVED HYPOTHETICAL ALANINE AND LEUCINE RICH PROTEIN"/>
    <property type="match status" value="1"/>
</dbReference>
<dbReference type="Gene3D" id="3.40.50.720">
    <property type="entry name" value="NAD(P)-binding Rossmann-like Domain"/>
    <property type="match status" value="1"/>
</dbReference>
<sequence>MIKVTLVGTGTVSQHLQQVFSKTENVGVIKVISSRGDSLSKALKMSSKHDKGEPELEQPDIYIVAVTDDAIETVSKKLVNSKKIIVHTSGSVSIDALPKGVRKGVFYPLQSFSPGRKVDFKTIPICIEAEKKENLELLQKLGESISESVYEVSSEQRKSLHLAAVFVNNFTNHIYQIGKEICKENAVPFDILKPLIAETAQKLDALSPLEAQTGPAKRKDMMTIEKHLEQLNNKTHKEVYQILTKSIKETYGEKL</sequence>
<keyword evidence="3" id="KW-1185">Reference proteome</keyword>
<evidence type="ECO:0000259" key="1">
    <source>
        <dbReference type="Pfam" id="PF10728"/>
    </source>
</evidence>